<dbReference type="OrthoDB" id="5865767at2759"/>
<organism evidence="2 3">
    <name type="scientific">Plectosphaerella plurivora</name>
    <dbReference type="NCBI Taxonomy" id="936078"/>
    <lineage>
        <taxon>Eukaryota</taxon>
        <taxon>Fungi</taxon>
        <taxon>Dikarya</taxon>
        <taxon>Ascomycota</taxon>
        <taxon>Pezizomycotina</taxon>
        <taxon>Sordariomycetes</taxon>
        <taxon>Hypocreomycetidae</taxon>
        <taxon>Glomerellales</taxon>
        <taxon>Plectosphaerellaceae</taxon>
        <taxon>Plectosphaerella</taxon>
    </lineage>
</organism>
<evidence type="ECO:0008006" key="4">
    <source>
        <dbReference type="Google" id="ProtNLM"/>
    </source>
</evidence>
<gene>
    <name evidence="2" type="ORF">F5X68DRAFT_50243</name>
</gene>
<sequence length="511" mass="56333">MSSSDSHGGDGSSTATTRRPPSSTGTGGSPLRHRLSLEEDYFYQQLMTADPRPPVEQPPPYTPYKPTPRPRGASGALSVSEGAQSVRQQPPAYSTDIEIQGIWEMKMELTDAVRRADDRQWRTTVAHLRGTSLAFYAVNKEWGWGMAREWASNPDPDNPPWAKKANLLKSYNLQHADVGIAADYKKRRNVIRLRLESDQLLIACVEPCTFVKWLDALFAALAIAHDIDERDFPVDQSVPRSQRSRLQRAQAQRAPPRQRYLVPTPRPLDQLRLNGSSTSSLDGMEASAGIFSAFSEVRGGLEHGRRPYAPSVTSSLTSLSHDVDIDADPWPFPGPQPPGPAQSATALQLMRSSSSSSPASTSATTPSSSISRAPSFRPMDRRSTTSTTHRPPTSAATTPSDISRPGTSGTGMPESPGTLEPGKWRPAHENRPPGDDLRYARLCYAILLFGSPRKSDYIIKRQTKWHVDWDSGRMTRALPPLYKDIGLVEYDRMALRAKRALHPAASMMVTN</sequence>
<protein>
    <recommendedName>
        <fullName evidence="4">PH domain-containing protein</fullName>
    </recommendedName>
</protein>
<feature type="region of interest" description="Disordered" evidence="1">
    <location>
        <begin position="235"/>
        <end position="279"/>
    </location>
</feature>
<feature type="compositionally biased region" description="Low complexity" evidence="1">
    <location>
        <begin position="384"/>
        <end position="400"/>
    </location>
</feature>
<dbReference type="PANTHER" id="PTHR37283">
    <property type="entry name" value="PH DOMAIN-CONTAINING PROTEIN YHR131C"/>
    <property type="match status" value="1"/>
</dbReference>
<feature type="region of interest" description="Disordered" evidence="1">
    <location>
        <begin position="324"/>
        <end position="432"/>
    </location>
</feature>
<evidence type="ECO:0000313" key="3">
    <source>
        <dbReference type="Proteomes" id="UP000770015"/>
    </source>
</evidence>
<evidence type="ECO:0000313" key="2">
    <source>
        <dbReference type="EMBL" id="KAH6670376.1"/>
    </source>
</evidence>
<keyword evidence="3" id="KW-1185">Reference proteome</keyword>
<feature type="compositionally biased region" description="Low complexity" evidence="1">
    <location>
        <begin position="247"/>
        <end position="259"/>
    </location>
</feature>
<comment type="caution">
    <text evidence="2">The sequence shown here is derived from an EMBL/GenBank/DDBJ whole genome shotgun (WGS) entry which is preliminary data.</text>
</comment>
<feature type="compositionally biased region" description="Pro residues" evidence="1">
    <location>
        <begin position="330"/>
        <end position="340"/>
    </location>
</feature>
<feature type="compositionally biased region" description="Low complexity" evidence="1">
    <location>
        <begin position="1"/>
        <end position="24"/>
    </location>
</feature>
<name>A0A9P8V499_9PEZI</name>
<dbReference type="SUPFAM" id="SSF50729">
    <property type="entry name" value="PH domain-like"/>
    <property type="match status" value="1"/>
</dbReference>
<dbReference type="PANTHER" id="PTHR37283:SF1">
    <property type="entry name" value="PH DOMAIN-CONTAINING PROTEIN YHR131C"/>
    <property type="match status" value="1"/>
</dbReference>
<dbReference type="Gene3D" id="2.30.29.30">
    <property type="entry name" value="Pleckstrin-homology domain (PH domain)/Phosphotyrosine-binding domain (PTB)"/>
    <property type="match status" value="1"/>
</dbReference>
<feature type="region of interest" description="Disordered" evidence="1">
    <location>
        <begin position="1"/>
        <end position="93"/>
    </location>
</feature>
<feature type="compositionally biased region" description="Pro residues" evidence="1">
    <location>
        <begin position="51"/>
        <end position="69"/>
    </location>
</feature>
<accession>A0A9P8V499</accession>
<feature type="compositionally biased region" description="Basic and acidic residues" evidence="1">
    <location>
        <begin position="422"/>
        <end position="432"/>
    </location>
</feature>
<evidence type="ECO:0000256" key="1">
    <source>
        <dbReference type="SAM" id="MobiDB-lite"/>
    </source>
</evidence>
<proteinExistence type="predicted"/>
<dbReference type="EMBL" id="JAGSXJ010000030">
    <property type="protein sequence ID" value="KAH6670376.1"/>
    <property type="molecule type" value="Genomic_DNA"/>
</dbReference>
<dbReference type="Proteomes" id="UP000770015">
    <property type="component" value="Unassembled WGS sequence"/>
</dbReference>
<reference evidence="2" key="1">
    <citation type="journal article" date="2021" name="Nat. Commun.">
        <title>Genetic determinants of endophytism in the Arabidopsis root mycobiome.</title>
        <authorList>
            <person name="Mesny F."/>
            <person name="Miyauchi S."/>
            <person name="Thiergart T."/>
            <person name="Pickel B."/>
            <person name="Atanasova L."/>
            <person name="Karlsson M."/>
            <person name="Huettel B."/>
            <person name="Barry K.W."/>
            <person name="Haridas S."/>
            <person name="Chen C."/>
            <person name="Bauer D."/>
            <person name="Andreopoulos W."/>
            <person name="Pangilinan J."/>
            <person name="LaButti K."/>
            <person name="Riley R."/>
            <person name="Lipzen A."/>
            <person name="Clum A."/>
            <person name="Drula E."/>
            <person name="Henrissat B."/>
            <person name="Kohler A."/>
            <person name="Grigoriev I.V."/>
            <person name="Martin F.M."/>
            <person name="Hacquard S."/>
        </authorList>
    </citation>
    <scope>NUCLEOTIDE SEQUENCE</scope>
    <source>
        <strain evidence="2">MPI-SDFR-AT-0117</strain>
    </source>
</reference>
<dbReference type="InterPro" id="IPR011993">
    <property type="entry name" value="PH-like_dom_sf"/>
</dbReference>
<feature type="compositionally biased region" description="Polar residues" evidence="1">
    <location>
        <begin position="81"/>
        <end position="92"/>
    </location>
</feature>
<feature type="compositionally biased region" description="Low complexity" evidence="1">
    <location>
        <begin position="352"/>
        <end position="375"/>
    </location>
</feature>
<dbReference type="AlphaFoldDB" id="A0A9P8V499"/>